<comment type="function">
    <text evidence="6">May be involved in the transport of PQQ or its precursor to the periplasm.</text>
</comment>
<comment type="similarity">
    <text evidence="2 6">Belongs to the PqqB family.</text>
</comment>
<evidence type="ECO:0000256" key="4">
    <source>
        <dbReference type="ARBA" id="ARBA00022448"/>
    </source>
</evidence>
<dbReference type="EMBL" id="FOKG01000016">
    <property type="protein sequence ID" value="SFB52634.1"/>
    <property type="molecule type" value="Genomic_DNA"/>
</dbReference>
<comment type="pathway">
    <text evidence="1 6">Cofactor biosynthesis; pyrroloquinoline quinone biosynthesis.</text>
</comment>
<dbReference type="NCBIfam" id="TIGR02108">
    <property type="entry name" value="PQQ_syn_pqqB"/>
    <property type="match status" value="1"/>
</dbReference>
<organism evidence="8 9">
    <name type="scientific">Amycolatopsis marina</name>
    <dbReference type="NCBI Taxonomy" id="490629"/>
    <lineage>
        <taxon>Bacteria</taxon>
        <taxon>Bacillati</taxon>
        <taxon>Actinomycetota</taxon>
        <taxon>Actinomycetes</taxon>
        <taxon>Pseudonocardiales</taxon>
        <taxon>Pseudonocardiaceae</taxon>
        <taxon>Amycolatopsis</taxon>
    </lineage>
</organism>
<evidence type="ECO:0000313" key="9">
    <source>
        <dbReference type="Proteomes" id="UP000243799"/>
    </source>
</evidence>
<dbReference type="STRING" id="490629.SAMN05216266_11665"/>
<gene>
    <name evidence="6" type="primary">pqqB</name>
    <name evidence="8" type="ORF">SAMN05216266_11665</name>
</gene>
<dbReference type="Gene3D" id="3.60.15.10">
    <property type="entry name" value="Ribonuclease Z/Hydroxyacylglutathione hydrolase-like"/>
    <property type="match status" value="1"/>
</dbReference>
<dbReference type="Proteomes" id="UP000243799">
    <property type="component" value="Unassembled WGS sequence"/>
</dbReference>
<dbReference type="Pfam" id="PF12706">
    <property type="entry name" value="Lactamase_B_2"/>
    <property type="match status" value="1"/>
</dbReference>
<dbReference type="GO" id="GO:0018189">
    <property type="term" value="P:pyrroloquinoline quinone biosynthetic process"/>
    <property type="evidence" value="ECO:0007669"/>
    <property type="project" value="UniProtKB-UniRule"/>
</dbReference>
<sequence length="295" mass="30935">MRAVLLGTAAGGGLPQWNCACANCRAARQGTIAPRAQDCLAISVDGHGWYLLNASPDIRAQILSCPALAAGPGPRDTPVRGVLLTDGELDHTLGLIQLKEAAGLRVWAPEAVLNTLPAREIVGRYAGWEWLSPSTGAPDIDGLRISTLPVSDKRPKYAAGSPAEGPWVVAYRISDPVTGSALVYAPCLAGWPPGFDEFCAGASHVLLDGSFFAPDEMSTATDTAVGSRAQLAMGHLPMSGTGGSLDRIRRAESGTRWLYTHINNTNPVLDPRSPEFAEMSAAGAGLARDGTELRV</sequence>
<dbReference type="InterPro" id="IPR036866">
    <property type="entry name" value="RibonucZ/Hydroxyglut_hydro"/>
</dbReference>
<evidence type="ECO:0000256" key="2">
    <source>
        <dbReference type="ARBA" id="ARBA00008481"/>
    </source>
</evidence>
<evidence type="ECO:0000256" key="5">
    <source>
        <dbReference type="ARBA" id="ARBA00022905"/>
    </source>
</evidence>
<protein>
    <recommendedName>
        <fullName evidence="3 6">Coenzyme PQQ synthesis protein B</fullName>
    </recommendedName>
    <alternativeName>
        <fullName evidence="6">Pyrroloquinoline quinone biosynthesis protein B</fullName>
    </alternativeName>
</protein>
<keyword evidence="5 6" id="KW-0884">PQQ biosynthesis</keyword>
<evidence type="ECO:0000256" key="1">
    <source>
        <dbReference type="ARBA" id="ARBA00004886"/>
    </source>
</evidence>
<evidence type="ECO:0000313" key="8">
    <source>
        <dbReference type="EMBL" id="SFB52634.1"/>
    </source>
</evidence>
<dbReference type="RefSeq" id="WP_091675629.1">
    <property type="nucleotide sequence ID" value="NZ_FOKG01000016.1"/>
</dbReference>
<accession>A0A1I1BQ93</accession>
<dbReference type="InterPro" id="IPR011842">
    <property type="entry name" value="PQQ_synth_PqqB"/>
</dbReference>
<dbReference type="UniPathway" id="UPA00539"/>
<evidence type="ECO:0000256" key="6">
    <source>
        <dbReference type="HAMAP-Rule" id="MF_00653"/>
    </source>
</evidence>
<dbReference type="SUPFAM" id="SSF56281">
    <property type="entry name" value="Metallo-hydrolase/oxidoreductase"/>
    <property type="match status" value="1"/>
</dbReference>
<keyword evidence="4 6" id="KW-0813">Transport</keyword>
<keyword evidence="9" id="KW-1185">Reference proteome</keyword>
<proteinExistence type="inferred from homology"/>
<dbReference type="HAMAP" id="MF_00653">
    <property type="entry name" value="PQQ_syn_PqqB"/>
    <property type="match status" value="1"/>
</dbReference>
<name>A0A1I1BQ93_9PSEU</name>
<reference evidence="9" key="1">
    <citation type="submission" date="2016-10" db="EMBL/GenBank/DDBJ databases">
        <authorList>
            <person name="Varghese N."/>
            <person name="Submissions S."/>
        </authorList>
    </citation>
    <scope>NUCLEOTIDE SEQUENCE [LARGE SCALE GENOMIC DNA]</scope>
    <source>
        <strain evidence="9">CGMCC 4.3568</strain>
    </source>
</reference>
<evidence type="ECO:0000256" key="3">
    <source>
        <dbReference type="ARBA" id="ARBA00015084"/>
    </source>
</evidence>
<dbReference type="InterPro" id="IPR001279">
    <property type="entry name" value="Metallo-B-lactamas"/>
</dbReference>
<dbReference type="AlphaFoldDB" id="A0A1I1BQ93"/>
<evidence type="ECO:0000259" key="7">
    <source>
        <dbReference type="Pfam" id="PF12706"/>
    </source>
</evidence>
<feature type="domain" description="Metallo-beta-lactamase" evidence="7">
    <location>
        <begin position="49"/>
        <end position="262"/>
    </location>
</feature>
<dbReference type="OrthoDB" id="9778305at2"/>